<organism evidence="2">
    <name type="scientific">Thermosphaera aggregans</name>
    <dbReference type="NCBI Taxonomy" id="54254"/>
    <lineage>
        <taxon>Archaea</taxon>
        <taxon>Thermoproteota</taxon>
        <taxon>Thermoprotei</taxon>
        <taxon>Desulfurococcales</taxon>
        <taxon>Desulfurococcaceae</taxon>
        <taxon>Thermosphaera</taxon>
    </lineage>
</organism>
<comment type="caution">
    <text evidence="2">The sequence shown here is derived from an EMBL/GenBank/DDBJ whole genome shotgun (WGS) entry which is preliminary data.</text>
</comment>
<gene>
    <name evidence="2" type="ORF">ENP55_04585</name>
</gene>
<evidence type="ECO:0000313" key="2">
    <source>
        <dbReference type="EMBL" id="HEF87556.1"/>
    </source>
</evidence>
<dbReference type="AlphaFoldDB" id="A0A7C2BLI3"/>
<evidence type="ECO:0000256" key="1">
    <source>
        <dbReference type="SAM" id="Phobius"/>
    </source>
</evidence>
<accession>A0A7C2BLI3</accession>
<feature type="transmembrane region" description="Helical" evidence="1">
    <location>
        <begin position="474"/>
        <end position="497"/>
    </location>
</feature>
<proteinExistence type="predicted"/>
<dbReference type="SUPFAM" id="SSF54211">
    <property type="entry name" value="Ribosomal protein S5 domain 2-like"/>
    <property type="match status" value="1"/>
</dbReference>
<protein>
    <recommendedName>
        <fullName evidence="3">Lon proteolytic domain-containing protein</fullName>
    </recommendedName>
</protein>
<sequence>MKLTPIIALLMCLTTALAGVGEYSAQESSTFKLSLLAIDNEGRGRIVDVYITVSTPGKGIVTIIPSNAFSQDTLLSFKLALVYSSLLTGEDYKRLDYTISVQGIAQVEGTSATLLFTVFAISLLRNESFDSLKSATGIIGPGGIVGRVGGIPQKVDAAKSSGLKLVAGPFTANITDEIYQPVLTVFQAYEKFSETRLFPELNYENIYSPSLSTYFEEVWMNFYNKTSIIVELLNKSMWVDSFFENSLNLLNLSTKYAEERHYYTASSIAFQAYYHGYSSLLNYSYHTSPHDFDNNVTSIRERVEETRMLIEEKIQLETCYNPLIIDLYVNALKRIEESEEALRAADESVDLIYRIGNYSYSLARAETSLAWVNAVNAYERRNCIASSMLNTYLARIRELLSTSISYYEAMSYLIGFPPVPYTGNSFLDLVYTFKAFEEMTEQLYYNPALIRNEIFPALNHPSIKESLFNSLKTISIYVMSKLGLLIPSIITMIEFLTDASTMDQRTDPLIIQLMILHAYAYSFLVFTLPYTVEQGPTYLFDPTVISSSLIPFLVILCMTGFSLILLSLSRISIKEYQLRLRGFFPQSGNSWFNHICEVF</sequence>
<keyword evidence="1" id="KW-1133">Transmembrane helix</keyword>
<dbReference type="InterPro" id="IPR014721">
    <property type="entry name" value="Ribsml_uS5_D2-typ_fold_subgr"/>
</dbReference>
<name>A0A7C2BLI3_9CREN</name>
<reference evidence="2" key="1">
    <citation type="journal article" date="2020" name="mSystems">
        <title>Genome- and Community-Level Interaction Insights into Carbon Utilization and Element Cycling Functions of Hydrothermarchaeota in Hydrothermal Sediment.</title>
        <authorList>
            <person name="Zhou Z."/>
            <person name="Liu Y."/>
            <person name="Xu W."/>
            <person name="Pan J."/>
            <person name="Luo Z.H."/>
            <person name="Li M."/>
        </authorList>
    </citation>
    <scope>NUCLEOTIDE SEQUENCE [LARGE SCALE GENOMIC DNA]</scope>
    <source>
        <strain evidence="2">SpSt-23</strain>
    </source>
</reference>
<dbReference type="EMBL" id="DSJT01000023">
    <property type="protein sequence ID" value="HEF87556.1"/>
    <property type="molecule type" value="Genomic_DNA"/>
</dbReference>
<keyword evidence="1" id="KW-0472">Membrane</keyword>
<dbReference type="InterPro" id="IPR020568">
    <property type="entry name" value="Ribosomal_Su5_D2-typ_SF"/>
</dbReference>
<dbReference type="Gene3D" id="3.30.230.10">
    <property type="match status" value="1"/>
</dbReference>
<evidence type="ECO:0008006" key="3">
    <source>
        <dbReference type="Google" id="ProtNLM"/>
    </source>
</evidence>
<feature type="transmembrane region" description="Helical" evidence="1">
    <location>
        <begin position="550"/>
        <end position="571"/>
    </location>
</feature>
<feature type="transmembrane region" description="Helical" evidence="1">
    <location>
        <begin position="509"/>
        <end position="530"/>
    </location>
</feature>
<keyword evidence="1" id="KW-0812">Transmembrane</keyword>